<dbReference type="Proteomes" id="UP000441208">
    <property type="component" value="Unassembled WGS sequence"/>
</dbReference>
<evidence type="ECO:0000313" key="18">
    <source>
        <dbReference type="Proteomes" id="UP000486351"/>
    </source>
</evidence>
<dbReference type="InterPro" id="IPR026983">
    <property type="entry name" value="DHC"/>
</dbReference>
<reference evidence="11 12" key="1">
    <citation type="submission" date="2018-08" db="EMBL/GenBank/DDBJ databases">
        <title>Genomic investigation of the strawberry pathogen Phytophthora fragariae indicates pathogenicity is determined by transcriptional variation in three key races.</title>
        <authorList>
            <person name="Adams T.M."/>
            <person name="Armitage A.D."/>
            <person name="Sobczyk M.K."/>
            <person name="Bates H.J."/>
            <person name="Dunwell J.M."/>
            <person name="Nellist C.F."/>
            <person name="Harrison R.J."/>
        </authorList>
    </citation>
    <scope>NUCLEOTIDE SEQUENCE [LARGE SCALE GENOMIC DNA]</scope>
    <source>
        <strain evidence="9 13">A4</strain>
        <strain evidence="8 17">BC-23</strain>
        <strain evidence="7 12">NOV-27</strain>
        <strain evidence="6 14">NOV-5</strain>
        <strain evidence="4 15">NOV-71</strain>
        <strain evidence="10 18">NOV-77</strain>
        <strain evidence="2 11">NOV-9</strain>
        <strain evidence="5 19">ONT-3</strain>
        <strain evidence="3 16">SCRP245</strain>
    </source>
</reference>
<dbReference type="EMBL" id="QXGC01001488">
    <property type="protein sequence ID" value="KAE9201882.1"/>
    <property type="molecule type" value="Genomic_DNA"/>
</dbReference>
<comment type="caution">
    <text evidence="7">The sequence shown here is derived from an EMBL/GenBank/DDBJ whole genome shotgun (WGS) entry which is preliminary data.</text>
</comment>
<sequence>MDMALAKYFTLLLSVLPAPAGPAGAAPSFVTTDVHARDIVESLWTEKVDSVGNFIWQQQLRYYWDAQADDVLIRHSDSVIHYGYEYGSYVAAGDHSFDRLLLDDCTEWARIMGFLVAPPKSRKKQQFRLPTKTKSNR</sequence>
<name>A0A6A3VFJ9_9STRA</name>
<evidence type="ECO:0000313" key="11">
    <source>
        <dbReference type="Proteomes" id="UP000429523"/>
    </source>
</evidence>
<dbReference type="Proteomes" id="UP000440732">
    <property type="component" value="Unassembled WGS sequence"/>
</dbReference>
<keyword evidence="1" id="KW-0732">Signal</keyword>
<organism evidence="7 12">
    <name type="scientific">Phytophthora fragariae</name>
    <dbReference type="NCBI Taxonomy" id="53985"/>
    <lineage>
        <taxon>Eukaryota</taxon>
        <taxon>Sar</taxon>
        <taxon>Stramenopiles</taxon>
        <taxon>Oomycota</taxon>
        <taxon>Peronosporomycetes</taxon>
        <taxon>Peronosporales</taxon>
        <taxon>Peronosporaceae</taxon>
        <taxon>Phytophthora</taxon>
    </lineage>
</organism>
<evidence type="ECO:0000313" key="15">
    <source>
        <dbReference type="Proteomes" id="UP000441208"/>
    </source>
</evidence>
<accession>A0A6A3VFJ9</accession>
<gene>
    <name evidence="9" type="ORF">PF001_g24532</name>
    <name evidence="8" type="ORF">PF004_g18581</name>
    <name evidence="7" type="ORF">PF005_g29153</name>
    <name evidence="6" type="ORF">PF006_g15344</name>
    <name evidence="4" type="ORF">PF007_g26046</name>
    <name evidence="10" type="ORF">PF008_g19187</name>
    <name evidence="2" type="ORF">PF009_g10138</name>
    <name evidence="5" type="ORF">PF010_g19209</name>
    <name evidence="3" type="ORF">PF011_g18523</name>
</gene>
<dbReference type="OrthoDB" id="10251809at2759"/>
<evidence type="ECO:0000313" key="5">
    <source>
        <dbReference type="EMBL" id="KAE9088884.1"/>
    </source>
</evidence>
<dbReference type="Proteomes" id="UP000429523">
    <property type="component" value="Unassembled WGS sequence"/>
</dbReference>
<dbReference type="GO" id="GO:0030286">
    <property type="term" value="C:dynein complex"/>
    <property type="evidence" value="ECO:0007669"/>
    <property type="project" value="InterPro"/>
</dbReference>
<dbReference type="EMBL" id="QXFX01001524">
    <property type="protein sequence ID" value="KAE9088884.1"/>
    <property type="molecule type" value="Genomic_DNA"/>
</dbReference>
<dbReference type="Proteomes" id="UP000433483">
    <property type="component" value="Unassembled WGS sequence"/>
</dbReference>
<evidence type="ECO:0000313" key="13">
    <source>
        <dbReference type="Proteomes" id="UP000437068"/>
    </source>
</evidence>
<evidence type="ECO:0000313" key="12">
    <source>
        <dbReference type="Proteomes" id="UP000433483"/>
    </source>
</evidence>
<evidence type="ECO:0000313" key="17">
    <source>
        <dbReference type="Proteomes" id="UP000476176"/>
    </source>
</evidence>
<dbReference type="Gene3D" id="1.20.58.1120">
    <property type="match status" value="1"/>
</dbReference>
<dbReference type="Proteomes" id="UP000460718">
    <property type="component" value="Unassembled WGS sequence"/>
</dbReference>
<dbReference type="PANTHER" id="PTHR45703:SF36">
    <property type="entry name" value="DYNEIN HEAVY CHAIN, CYTOPLASMIC"/>
    <property type="match status" value="1"/>
</dbReference>
<dbReference type="PANTHER" id="PTHR45703">
    <property type="entry name" value="DYNEIN HEAVY CHAIN"/>
    <property type="match status" value="1"/>
</dbReference>
<protein>
    <recommendedName>
        <fullName evidence="20">RxLR effector protein</fullName>
    </recommendedName>
</protein>
<dbReference type="EMBL" id="QXFW01001488">
    <property type="protein sequence ID" value="KAE8990035.1"/>
    <property type="molecule type" value="Genomic_DNA"/>
</dbReference>
<dbReference type="EMBL" id="QXGE01002705">
    <property type="protein sequence ID" value="KAE9279825.1"/>
    <property type="molecule type" value="Genomic_DNA"/>
</dbReference>
<dbReference type="EMBL" id="QXFY01001522">
    <property type="protein sequence ID" value="KAE9315686.1"/>
    <property type="molecule type" value="Genomic_DNA"/>
</dbReference>
<evidence type="ECO:0000313" key="10">
    <source>
        <dbReference type="EMBL" id="KAE9315686.1"/>
    </source>
</evidence>
<evidence type="ECO:0000313" key="19">
    <source>
        <dbReference type="Proteomes" id="UP000488956"/>
    </source>
</evidence>
<evidence type="ECO:0000313" key="16">
    <source>
        <dbReference type="Proteomes" id="UP000460718"/>
    </source>
</evidence>
<evidence type="ECO:0000256" key="1">
    <source>
        <dbReference type="SAM" id="SignalP"/>
    </source>
</evidence>
<dbReference type="EMBL" id="QXFZ01002906">
    <property type="protein sequence ID" value="KAE9072803.1"/>
    <property type="molecule type" value="Genomic_DNA"/>
</dbReference>
<evidence type="ECO:0000313" key="7">
    <source>
        <dbReference type="EMBL" id="KAE9166565.1"/>
    </source>
</evidence>
<evidence type="ECO:0000313" key="14">
    <source>
        <dbReference type="Proteomes" id="UP000440732"/>
    </source>
</evidence>
<dbReference type="GO" id="GO:0051959">
    <property type="term" value="F:dynein light intermediate chain binding"/>
    <property type="evidence" value="ECO:0007669"/>
    <property type="project" value="InterPro"/>
</dbReference>
<dbReference type="EMBL" id="QXGA01001008">
    <property type="protein sequence ID" value="KAE9132151.1"/>
    <property type="molecule type" value="Genomic_DNA"/>
</dbReference>
<dbReference type="AlphaFoldDB" id="A0A6A3VFJ9"/>
<dbReference type="GO" id="GO:0045505">
    <property type="term" value="F:dynein intermediate chain binding"/>
    <property type="evidence" value="ECO:0007669"/>
    <property type="project" value="InterPro"/>
</dbReference>
<feature type="signal peptide" evidence="1">
    <location>
        <begin position="1"/>
        <end position="25"/>
    </location>
</feature>
<evidence type="ECO:0008006" key="20">
    <source>
        <dbReference type="Google" id="ProtNLM"/>
    </source>
</evidence>
<evidence type="ECO:0000313" key="9">
    <source>
        <dbReference type="EMBL" id="KAE9279825.1"/>
    </source>
</evidence>
<evidence type="ECO:0000313" key="2">
    <source>
        <dbReference type="EMBL" id="KAE8940021.1"/>
    </source>
</evidence>
<keyword evidence="12" id="KW-1185">Reference proteome</keyword>
<dbReference type="EMBL" id="QXGF01000451">
    <property type="protein sequence ID" value="KAE8940021.1"/>
    <property type="molecule type" value="Genomic_DNA"/>
</dbReference>
<dbReference type="EMBL" id="QXGB01004350">
    <property type="protein sequence ID" value="KAE9166565.1"/>
    <property type="molecule type" value="Genomic_DNA"/>
</dbReference>
<feature type="chain" id="PRO_5036166357" description="RxLR effector protein" evidence="1">
    <location>
        <begin position="26"/>
        <end position="137"/>
    </location>
</feature>
<proteinExistence type="predicted"/>
<evidence type="ECO:0000313" key="3">
    <source>
        <dbReference type="EMBL" id="KAE8990035.1"/>
    </source>
</evidence>
<evidence type="ECO:0000313" key="4">
    <source>
        <dbReference type="EMBL" id="KAE9072803.1"/>
    </source>
</evidence>
<dbReference type="Proteomes" id="UP000486351">
    <property type="component" value="Unassembled WGS sequence"/>
</dbReference>
<dbReference type="Proteomes" id="UP000476176">
    <property type="component" value="Unassembled WGS sequence"/>
</dbReference>
<evidence type="ECO:0000313" key="6">
    <source>
        <dbReference type="EMBL" id="KAE9132151.1"/>
    </source>
</evidence>
<evidence type="ECO:0000313" key="8">
    <source>
        <dbReference type="EMBL" id="KAE9201882.1"/>
    </source>
</evidence>
<dbReference type="Proteomes" id="UP000488956">
    <property type="component" value="Unassembled WGS sequence"/>
</dbReference>
<dbReference type="GO" id="GO:0007018">
    <property type="term" value="P:microtubule-based movement"/>
    <property type="evidence" value="ECO:0007669"/>
    <property type="project" value="InterPro"/>
</dbReference>
<dbReference type="Proteomes" id="UP000437068">
    <property type="component" value="Unassembled WGS sequence"/>
</dbReference>